<name>A0AA38HS16_9CUCU</name>
<proteinExistence type="predicted"/>
<keyword evidence="2" id="KW-1185">Reference proteome</keyword>
<gene>
    <name evidence="1" type="ORF">Zmor_028055</name>
</gene>
<dbReference type="Proteomes" id="UP001168821">
    <property type="component" value="Unassembled WGS sequence"/>
</dbReference>
<sequence length="90" mass="9300">MVVEISEVGRGVAGTSARGVMGARSEGWSIVTVAPCGGGMPEVNRSTDAGSGIVCRVAAPVGIAPRFKNRGSGTRFRYVFVLEVDEVLST</sequence>
<protein>
    <submittedName>
        <fullName evidence="1">Uncharacterized protein</fullName>
    </submittedName>
</protein>
<comment type="caution">
    <text evidence="1">The sequence shown here is derived from an EMBL/GenBank/DDBJ whole genome shotgun (WGS) entry which is preliminary data.</text>
</comment>
<dbReference type="EMBL" id="JALNTZ010000009">
    <property type="protein sequence ID" value="KAJ3641552.1"/>
    <property type="molecule type" value="Genomic_DNA"/>
</dbReference>
<reference evidence="1" key="1">
    <citation type="journal article" date="2023" name="G3 (Bethesda)">
        <title>Whole genome assemblies of Zophobas morio and Tenebrio molitor.</title>
        <authorList>
            <person name="Kaur S."/>
            <person name="Stinson S.A."/>
            <person name="diCenzo G.C."/>
        </authorList>
    </citation>
    <scope>NUCLEOTIDE SEQUENCE</scope>
    <source>
        <strain evidence="1">QUZm001</strain>
    </source>
</reference>
<dbReference type="AlphaFoldDB" id="A0AA38HS16"/>
<organism evidence="1 2">
    <name type="scientific">Zophobas morio</name>
    <dbReference type="NCBI Taxonomy" id="2755281"/>
    <lineage>
        <taxon>Eukaryota</taxon>
        <taxon>Metazoa</taxon>
        <taxon>Ecdysozoa</taxon>
        <taxon>Arthropoda</taxon>
        <taxon>Hexapoda</taxon>
        <taxon>Insecta</taxon>
        <taxon>Pterygota</taxon>
        <taxon>Neoptera</taxon>
        <taxon>Endopterygota</taxon>
        <taxon>Coleoptera</taxon>
        <taxon>Polyphaga</taxon>
        <taxon>Cucujiformia</taxon>
        <taxon>Tenebrionidae</taxon>
        <taxon>Zophobas</taxon>
    </lineage>
</organism>
<accession>A0AA38HS16</accession>
<evidence type="ECO:0000313" key="2">
    <source>
        <dbReference type="Proteomes" id="UP001168821"/>
    </source>
</evidence>
<evidence type="ECO:0000313" key="1">
    <source>
        <dbReference type="EMBL" id="KAJ3641552.1"/>
    </source>
</evidence>